<comment type="caution">
    <text evidence="1">The sequence shown here is derived from an EMBL/GenBank/DDBJ whole genome shotgun (WGS) entry which is preliminary data.</text>
</comment>
<protein>
    <submittedName>
        <fullName evidence="1">Uncharacterized protein</fullName>
    </submittedName>
</protein>
<dbReference type="AlphaFoldDB" id="X1D409"/>
<evidence type="ECO:0000313" key="1">
    <source>
        <dbReference type="EMBL" id="GAH15446.1"/>
    </source>
</evidence>
<organism evidence="1">
    <name type="scientific">marine sediment metagenome</name>
    <dbReference type="NCBI Taxonomy" id="412755"/>
    <lineage>
        <taxon>unclassified sequences</taxon>
        <taxon>metagenomes</taxon>
        <taxon>ecological metagenomes</taxon>
    </lineage>
</organism>
<reference evidence="1" key="1">
    <citation type="journal article" date="2014" name="Front. Microbiol.">
        <title>High frequency of phylogenetically diverse reductive dehalogenase-homologous genes in deep subseafloor sedimentary metagenomes.</title>
        <authorList>
            <person name="Kawai M."/>
            <person name="Futagami T."/>
            <person name="Toyoda A."/>
            <person name="Takaki Y."/>
            <person name="Nishi S."/>
            <person name="Hori S."/>
            <person name="Arai W."/>
            <person name="Tsubouchi T."/>
            <person name="Morono Y."/>
            <person name="Uchiyama I."/>
            <person name="Ito T."/>
            <person name="Fujiyama A."/>
            <person name="Inagaki F."/>
            <person name="Takami H."/>
        </authorList>
    </citation>
    <scope>NUCLEOTIDE SEQUENCE</scope>
    <source>
        <strain evidence="1">Expedition CK06-06</strain>
    </source>
</reference>
<sequence length="29" mass="3315">ERTLMAVMKSETFSHIMAPAWVIAVLRIL</sequence>
<dbReference type="EMBL" id="BART01034193">
    <property type="protein sequence ID" value="GAH15446.1"/>
    <property type="molecule type" value="Genomic_DNA"/>
</dbReference>
<feature type="non-terminal residue" evidence="1">
    <location>
        <position position="1"/>
    </location>
</feature>
<name>X1D409_9ZZZZ</name>
<accession>X1D409</accession>
<proteinExistence type="predicted"/>
<gene>
    <name evidence="1" type="ORF">S01H4_58522</name>
</gene>